<accession>A0A370CI66</accession>
<protein>
    <submittedName>
        <fullName evidence="2">Uncharacterized protein</fullName>
    </submittedName>
</protein>
<dbReference type="Gene3D" id="3.40.50.300">
    <property type="entry name" value="P-loop containing nucleotide triphosphate hydrolases"/>
    <property type="match status" value="1"/>
</dbReference>
<sequence>MIEIFNKNLAKPEIKKEKSSSQKFMENFLKSNERNDVKGNAANNIFHLLATVEEIDFALAQLGDNDLSAESVSQALQKLKKDCLTSAKSLLQALPENIWPELSPLEEVVSEEADASSAKKALTEEVNKIKGAREALCKAITMKRLIAKFVADGHSLPVVWKTDKRKDYTAPITIAIKDCHNSDTVVVHTKVLPIDTEQLTQVDGLPFIRHGISDEGTFACFPYLKGQIPHSSYTLFSSSLDRVVDGRGIVELAGMEKIEGLLPADEDLDEKSEEVMARLSQSGVPSREQTSLAGSIKALDRPEETKIVYVTEKANGAYAACQVFKGPDDQDLLFVSSKASPLILPIPKINSVEEKKKLLLEALETLKEKRASEKRVLEPLLEFIAKESIKQLSKCNSGDLFDPGYYFWQQGMCVGEAELGDHIIPLAADAAPTIRWFQQINSGSSDSIQDGLKRLERVGLTTVNHYSVAIADLPGNEKEWRGSEILEGVVVYYNLAGILYQTKYKSIPYITRRALREFLNSKRGKELLSLSWPQQGTVLSSANRPKHVEQVIAYFLDNHPHLLALSKNTEFCSIVQENIRKCKRDFPRFIQFLLDKGCSEKDLEYGNDYGFARLYQEFNKRQTQAKGEMIKVAESSPVSGHFGGLIIALSGPPGVGKDHLAEELAKNEYWGNNTPSILSKDLATKTLLEKNPSYNSLSEKEKTKQRFVWLAKEIKQAVQANRPIIATTCNGSPRELAWITQAAKDHNLAVMPVYPRVSLPDMTAFSAALIVSVLRRKNHATLSASTGEAMDSKFAQVIKGRLNDDFYTHASTEDEHGIPASDFYAKYLSTELLSYFELSSFDEFMQKTDLSGEQGKIKDALEEVVNFIKGEKEEISMDSLTVLYKAENGEIDNIFQRTQVDNLCQELMKKITKLEEEQGVCWRPQEGTVRALKDKATYYGAFLDGESAEKLKAAVKACLDQESLPDWIKTYVEAAKTDAMLLKKDKKKGADRDRFLHLTLAHADLLHNLSDKASSELKNMVEENLNNGAKVTLKVGSISYNEGVMFLSDVRLLYENNNGVIEDKTNLLVASGMPHITLATREGIPPVFALYAEQRREEMKGRKVIKAENRLIKTLYFDVVLTLKARVRTDVQHAQICEEEKGRAQDATVGRQQKSKGKFIGKLFSGDRVEEANNPDGGSASSPAPAARIH</sequence>
<evidence type="ECO:0000313" key="2">
    <source>
        <dbReference type="EMBL" id="RDH40047.1"/>
    </source>
</evidence>
<proteinExistence type="predicted"/>
<reference evidence="2 3" key="2">
    <citation type="journal article" date="2018" name="J. Invertebr. Pathol.">
        <title>'Candidatus Aquirickettsiella gammari' (Gammaproteobacteria: Legionellales: Coxiellaceae): A bacterial pathogen of the freshwater crustacean Gammarus fossarum (Malacostraca: Amphipoda).</title>
        <authorList>
            <person name="Bojko J."/>
            <person name="Dunn A.M."/>
            <person name="Stebbing P.D."/>
            <person name="van Aerle R."/>
            <person name="Bacela-Spychalska K."/>
            <person name="Bean T.P."/>
            <person name="Urrutia A."/>
            <person name="Stentiford G.D."/>
        </authorList>
    </citation>
    <scope>NUCLEOTIDE SEQUENCE [LARGE SCALE GENOMIC DNA]</scope>
    <source>
        <strain evidence="2">RA15029</strain>
    </source>
</reference>
<reference evidence="2 3" key="1">
    <citation type="journal article" date="2017" name="Int. J. Syst. Evol. Microbiol.">
        <title>Aquarickettsiella crustaci n. gen. n. sp. (Gammaproteobacteria: Legionellales: Coxiellaceae); a bacterial pathogen of the freshwater crustacean: Gammarus fossarum (Malacostraca: Amphipoda).</title>
        <authorList>
            <person name="Bojko J."/>
            <person name="Dunn A.M."/>
            <person name="Stebbing P.D."/>
            <person name="Van Aerle R."/>
            <person name="Bacela-Spychalska K."/>
            <person name="Bean T.P."/>
            <person name="Stentiford G.D."/>
        </authorList>
    </citation>
    <scope>NUCLEOTIDE SEQUENCE [LARGE SCALE GENOMIC DNA]</scope>
    <source>
        <strain evidence="2">RA15029</strain>
    </source>
</reference>
<organism evidence="2 3">
    <name type="scientific">Candidatus Aquirickettsiella gammari</name>
    <dbReference type="NCBI Taxonomy" id="2016198"/>
    <lineage>
        <taxon>Bacteria</taxon>
        <taxon>Pseudomonadati</taxon>
        <taxon>Pseudomonadota</taxon>
        <taxon>Gammaproteobacteria</taxon>
        <taxon>Legionellales</taxon>
        <taxon>Coxiellaceae</taxon>
        <taxon>Candidatus Aquirickettsiella</taxon>
    </lineage>
</organism>
<feature type="compositionally biased region" description="Low complexity" evidence="1">
    <location>
        <begin position="1179"/>
        <end position="1190"/>
    </location>
</feature>
<keyword evidence="3" id="KW-1185">Reference proteome</keyword>
<name>A0A370CI66_9COXI</name>
<gene>
    <name evidence="2" type="ORF">CFE62_005825</name>
</gene>
<dbReference type="EMBL" id="NMOS02000018">
    <property type="protein sequence ID" value="RDH40047.1"/>
    <property type="molecule type" value="Genomic_DNA"/>
</dbReference>
<comment type="caution">
    <text evidence="2">The sequence shown here is derived from an EMBL/GenBank/DDBJ whole genome shotgun (WGS) entry which is preliminary data.</text>
</comment>
<dbReference type="SUPFAM" id="SSF52540">
    <property type="entry name" value="P-loop containing nucleoside triphosphate hydrolases"/>
    <property type="match status" value="1"/>
</dbReference>
<evidence type="ECO:0000256" key="1">
    <source>
        <dbReference type="SAM" id="MobiDB-lite"/>
    </source>
</evidence>
<dbReference type="Pfam" id="PF13671">
    <property type="entry name" value="AAA_33"/>
    <property type="match status" value="1"/>
</dbReference>
<evidence type="ECO:0000313" key="3">
    <source>
        <dbReference type="Proteomes" id="UP000226429"/>
    </source>
</evidence>
<dbReference type="InterPro" id="IPR027417">
    <property type="entry name" value="P-loop_NTPase"/>
</dbReference>
<feature type="region of interest" description="Disordered" evidence="1">
    <location>
        <begin position="1167"/>
        <end position="1190"/>
    </location>
</feature>
<dbReference type="AlphaFoldDB" id="A0A370CI66"/>
<dbReference type="Proteomes" id="UP000226429">
    <property type="component" value="Unassembled WGS sequence"/>
</dbReference>